<name>A0A7S3QJ68_9STRA</name>
<gene>
    <name evidence="2" type="ORF">CDEB00056_LOCUS23795</name>
</gene>
<protein>
    <submittedName>
        <fullName evidence="2">Uncharacterized protein</fullName>
    </submittedName>
</protein>
<reference evidence="2" key="1">
    <citation type="submission" date="2021-01" db="EMBL/GenBank/DDBJ databases">
        <authorList>
            <person name="Corre E."/>
            <person name="Pelletier E."/>
            <person name="Niang G."/>
            <person name="Scheremetjew M."/>
            <person name="Finn R."/>
            <person name="Kale V."/>
            <person name="Holt S."/>
            <person name="Cochrane G."/>
            <person name="Meng A."/>
            <person name="Brown T."/>
            <person name="Cohen L."/>
        </authorList>
    </citation>
    <scope>NUCLEOTIDE SEQUENCE</scope>
    <source>
        <strain evidence="2">MM31A-1</strain>
    </source>
</reference>
<feature type="region of interest" description="Disordered" evidence="1">
    <location>
        <begin position="155"/>
        <end position="185"/>
    </location>
</feature>
<evidence type="ECO:0000313" key="2">
    <source>
        <dbReference type="EMBL" id="CAE0478942.1"/>
    </source>
</evidence>
<sequence>MSDLTFAKKKLRYESDAKVIGLKSRFLCIDSNVYGESCDAEKNMKKIQTEPDVQQRERWISSAVTPTSTALHFDKQVPVRPLFVTPTSSSTNTLRNRSIVLHSDEQARSRYDKSSLYTPQTGYSPKRFAGRLGSAIKSKNATMMIQPAKRIPLRHQTKERMETPRASARRSSLRAGKSSSSRKSFIPERQHYYTNSLSKKENEIIPVTPSPRNNQNQSFSFGDHSTCSMSKHDRFQSTPKSALVHGKSGQKKMHLTRGAIRVKCSAQKMKKETKAGINGSINTPSRELPRPTSGRRKEREAGADAVINTPSRQLLRLTSTMKKQTRLGIDGTTNTPSRQLLRPTKAFSGKVVKREVATATTDAMVVTMEEAVAWMDSDKRNRSKNGRHGLIQKVLIKQHESKRALEIRDAIIPTILVNTANEPMAKASVTQGNSSLNKPGHILSLQNDFDEEATGINQHSNDYTQPMLVQGEHVKFDQSTASFDIDIENDSILRDSMKMLCLECGVNTSTDTLESIDSITGQFETRLQSNASEVSAKLEREQMRAECCDDPVASILMTDTTPGEIQVSRKLDEKGKLQYRNDFTFSGSLSAFSPCK</sequence>
<feature type="compositionally biased region" description="Low complexity" evidence="1">
    <location>
        <begin position="173"/>
        <end position="184"/>
    </location>
</feature>
<organism evidence="2">
    <name type="scientific">Chaetoceros debilis</name>
    <dbReference type="NCBI Taxonomy" id="122233"/>
    <lineage>
        <taxon>Eukaryota</taxon>
        <taxon>Sar</taxon>
        <taxon>Stramenopiles</taxon>
        <taxon>Ochrophyta</taxon>
        <taxon>Bacillariophyta</taxon>
        <taxon>Coscinodiscophyceae</taxon>
        <taxon>Chaetocerotophycidae</taxon>
        <taxon>Chaetocerotales</taxon>
        <taxon>Chaetocerotaceae</taxon>
        <taxon>Chaetoceros</taxon>
    </lineage>
</organism>
<evidence type="ECO:0000256" key="1">
    <source>
        <dbReference type="SAM" id="MobiDB-lite"/>
    </source>
</evidence>
<proteinExistence type="predicted"/>
<dbReference type="AlphaFoldDB" id="A0A7S3QJ68"/>
<dbReference type="EMBL" id="HBIO01031056">
    <property type="protein sequence ID" value="CAE0478942.1"/>
    <property type="molecule type" value="Transcribed_RNA"/>
</dbReference>
<feature type="region of interest" description="Disordered" evidence="1">
    <location>
        <begin position="272"/>
        <end position="302"/>
    </location>
</feature>
<accession>A0A7S3QJ68</accession>